<evidence type="ECO:0000256" key="10">
    <source>
        <dbReference type="HAMAP-Rule" id="MF_00255"/>
    </source>
</evidence>
<dbReference type="EC" id="6.1.1.14" evidence="10"/>
<evidence type="ECO:0000313" key="13">
    <source>
        <dbReference type="Proteomes" id="UP001597497"/>
    </source>
</evidence>
<dbReference type="PROSITE" id="PS50861">
    <property type="entry name" value="AA_TRNA_LIGASE_II_GLYAB"/>
    <property type="match status" value="1"/>
</dbReference>
<evidence type="ECO:0000256" key="6">
    <source>
        <dbReference type="ARBA" id="ARBA00022840"/>
    </source>
</evidence>
<evidence type="ECO:0000256" key="7">
    <source>
        <dbReference type="ARBA" id="ARBA00022917"/>
    </source>
</evidence>
<proteinExistence type="inferred from homology"/>
<organism evidence="12 13">
    <name type="scientific">Marinicrinis sediminis</name>
    <dbReference type="NCBI Taxonomy" id="1652465"/>
    <lineage>
        <taxon>Bacteria</taxon>
        <taxon>Bacillati</taxon>
        <taxon>Bacillota</taxon>
        <taxon>Bacilli</taxon>
        <taxon>Bacillales</taxon>
        <taxon>Paenibacillaceae</taxon>
    </lineage>
</organism>
<comment type="catalytic activity">
    <reaction evidence="9 10">
        <text>tRNA(Gly) + glycine + ATP = glycyl-tRNA(Gly) + AMP + diphosphate</text>
        <dbReference type="Rhea" id="RHEA:16013"/>
        <dbReference type="Rhea" id="RHEA-COMP:9664"/>
        <dbReference type="Rhea" id="RHEA-COMP:9683"/>
        <dbReference type="ChEBI" id="CHEBI:30616"/>
        <dbReference type="ChEBI" id="CHEBI:33019"/>
        <dbReference type="ChEBI" id="CHEBI:57305"/>
        <dbReference type="ChEBI" id="CHEBI:78442"/>
        <dbReference type="ChEBI" id="CHEBI:78522"/>
        <dbReference type="ChEBI" id="CHEBI:456215"/>
        <dbReference type="EC" id="6.1.1.14"/>
    </reaction>
</comment>
<sequence length="691" mass="77411">MAKDFLLELGLEEVPARFIPGAIDQLSKKFEEWLNASRISYESLEAYATPRRLALNVTGMVEKQEDMQEEAKGPAKKIALDADGQWTKAALGFARGQGVDPDQLYMKEINGVEYVHAVKNSIGLHTKDLLAKELTAMMTGLHFPKNMRWNQYELKFVRPIRWMVVLFGEEIVPIEITGVTSGNQSEGHRFLGKPTAIEQPSVYTERLAEQKVIVNQHTRQEMILEQIDQLSKEQGWRIDIDEGLLEEIVHLVEYPTVLYGTFETEFLTIPQEVLITSMREHQRYFPVKNNEGQLLPYFVTVRNGDDRNLAQVAKGNEKVLRARLSDARFFYEEDQKLSIDTALQKLEKVVFHEELGTIGDKVRRVRSMAKKIARALDLNPEQIERIKRTANICKFDLVTQMVYEFPELQGVMGADYAGKAGEEEEVAQAIFEHYQPRFSGDASPASITGAVVSVADKLDTLAGCFSIGIIPTGSQDPYALRRQAAGIVQILQDHNLAISLSGLFAIASEVLQEAGLAHQSAETLNKELTDFFGLRVKNVLSDAARYDVVDAVMAAGYDHIGDVIGRTKALSAAVQGDDWKGIAEAFNRVSNLAAKAEHDHVSDEYLETSEEQALAHAWRQAAVEFESFLQQGKQEEALQVLSEMTGTIHQFFENVMVMAEDQAVRENRLALLKNIASLTSRFADFKKLVGA</sequence>
<reference evidence="13" key="1">
    <citation type="journal article" date="2019" name="Int. J. Syst. Evol. Microbiol.">
        <title>The Global Catalogue of Microorganisms (GCM) 10K type strain sequencing project: providing services to taxonomists for standard genome sequencing and annotation.</title>
        <authorList>
            <consortium name="The Broad Institute Genomics Platform"/>
            <consortium name="The Broad Institute Genome Sequencing Center for Infectious Disease"/>
            <person name="Wu L."/>
            <person name="Ma J."/>
        </authorList>
    </citation>
    <scope>NUCLEOTIDE SEQUENCE [LARGE SCALE GENOMIC DNA]</scope>
    <source>
        <strain evidence="13">KCTC 33676</strain>
    </source>
</reference>
<keyword evidence="4 10" id="KW-0436">Ligase</keyword>
<dbReference type="RefSeq" id="WP_379929931.1">
    <property type="nucleotide sequence ID" value="NZ_JBHUMM010000037.1"/>
</dbReference>
<keyword evidence="6 10" id="KW-0067">ATP-binding</keyword>
<keyword evidence="3 10" id="KW-0963">Cytoplasm</keyword>
<accession>A0ABW5RBI5</accession>
<dbReference type="Pfam" id="PF05746">
    <property type="entry name" value="DALR_1"/>
    <property type="match status" value="1"/>
</dbReference>
<evidence type="ECO:0000259" key="11">
    <source>
        <dbReference type="Pfam" id="PF05746"/>
    </source>
</evidence>
<keyword evidence="7 10" id="KW-0648">Protein biosynthesis</keyword>
<evidence type="ECO:0000313" key="12">
    <source>
        <dbReference type="EMBL" id="MFD2672368.1"/>
    </source>
</evidence>
<comment type="subcellular location">
    <subcellularLocation>
        <location evidence="1 10">Cytoplasm</location>
    </subcellularLocation>
</comment>
<keyword evidence="8 10" id="KW-0030">Aminoacyl-tRNA synthetase</keyword>
<evidence type="ECO:0000256" key="8">
    <source>
        <dbReference type="ARBA" id="ARBA00023146"/>
    </source>
</evidence>
<gene>
    <name evidence="10 12" type="primary">glyS</name>
    <name evidence="12" type="ORF">ACFSUC_12410</name>
</gene>
<keyword evidence="5 10" id="KW-0547">Nucleotide-binding</keyword>
<dbReference type="HAMAP" id="MF_00255">
    <property type="entry name" value="Gly_tRNA_synth_beta"/>
    <property type="match status" value="1"/>
</dbReference>
<comment type="caution">
    <text evidence="12">The sequence shown here is derived from an EMBL/GenBank/DDBJ whole genome shotgun (WGS) entry which is preliminary data.</text>
</comment>
<dbReference type="Proteomes" id="UP001597497">
    <property type="component" value="Unassembled WGS sequence"/>
</dbReference>
<evidence type="ECO:0000256" key="2">
    <source>
        <dbReference type="ARBA" id="ARBA00008226"/>
    </source>
</evidence>
<dbReference type="Pfam" id="PF02092">
    <property type="entry name" value="tRNA_synt_2f"/>
    <property type="match status" value="1"/>
</dbReference>
<comment type="similarity">
    <text evidence="2 10">Belongs to the class-II aminoacyl-tRNA synthetase family.</text>
</comment>
<evidence type="ECO:0000256" key="4">
    <source>
        <dbReference type="ARBA" id="ARBA00022598"/>
    </source>
</evidence>
<evidence type="ECO:0000256" key="9">
    <source>
        <dbReference type="ARBA" id="ARBA00047937"/>
    </source>
</evidence>
<keyword evidence="13" id="KW-1185">Reference proteome</keyword>
<name>A0ABW5RBI5_9BACL</name>
<dbReference type="InterPro" id="IPR006194">
    <property type="entry name" value="Gly-tRNA-synth_heterodimer"/>
</dbReference>
<dbReference type="PANTHER" id="PTHR30075">
    <property type="entry name" value="GLYCYL-TRNA SYNTHETASE"/>
    <property type="match status" value="1"/>
</dbReference>
<dbReference type="InterPro" id="IPR008909">
    <property type="entry name" value="DALR_anticod-bd"/>
</dbReference>
<evidence type="ECO:0000256" key="3">
    <source>
        <dbReference type="ARBA" id="ARBA00022490"/>
    </source>
</evidence>
<dbReference type="SUPFAM" id="SSF109604">
    <property type="entry name" value="HD-domain/PDEase-like"/>
    <property type="match status" value="1"/>
</dbReference>
<feature type="domain" description="DALR anticodon binding" evidence="11">
    <location>
        <begin position="584"/>
        <end position="676"/>
    </location>
</feature>
<dbReference type="PANTHER" id="PTHR30075:SF2">
    <property type="entry name" value="GLYCINE--TRNA LIGASE, CHLOROPLASTIC_MITOCHONDRIAL 2"/>
    <property type="match status" value="1"/>
</dbReference>
<dbReference type="GO" id="GO:0004820">
    <property type="term" value="F:glycine-tRNA ligase activity"/>
    <property type="evidence" value="ECO:0007669"/>
    <property type="project" value="UniProtKB-EC"/>
</dbReference>
<evidence type="ECO:0000256" key="1">
    <source>
        <dbReference type="ARBA" id="ARBA00004496"/>
    </source>
</evidence>
<dbReference type="PRINTS" id="PR01045">
    <property type="entry name" value="TRNASYNTHGB"/>
</dbReference>
<protein>
    <recommendedName>
        <fullName evidence="10">Glycine--tRNA ligase beta subunit</fullName>
        <ecNumber evidence="10">6.1.1.14</ecNumber>
    </recommendedName>
    <alternativeName>
        <fullName evidence="10">Glycyl-tRNA synthetase beta subunit</fullName>
        <shortName evidence="10">GlyRS</shortName>
    </alternativeName>
</protein>
<dbReference type="InterPro" id="IPR015944">
    <property type="entry name" value="Gly-tRNA-synth_bsu"/>
</dbReference>
<dbReference type="NCBIfam" id="TIGR00211">
    <property type="entry name" value="glyS"/>
    <property type="match status" value="1"/>
</dbReference>
<comment type="subunit">
    <text evidence="10">Tetramer of two alpha and two beta subunits.</text>
</comment>
<dbReference type="EMBL" id="JBHUMM010000037">
    <property type="protein sequence ID" value="MFD2672368.1"/>
    <property type="molecule type" value="Genomic_DNA"/>
</dbReference>
<evidence type="ECO:0000256" key="5">
    <source>
        <dbReference type="ARBA" id="ARBA00022741"/>
    </source>
</evidence>